<sequence length="315" mass="33747">MTEKTSETKPKAPESATLKQVRAEIDKRGITQGQVAREIGLSPTTLTQLLNGTYGADPSNQLEKIVRWLLALKDQDHVRGQLPSVPDFVLTPTSSRVMAALGYAKLAGDIAVIYGGAGLGKTTTVREFQRSYPNVWIATMSPAKASVAAAFEELCVAVGFRSPAMGAARQQRDIERRLAGTEGLLIIDEAQHLSIPALDAIRAIHDATGVGIALVGNEAVYARMTGGNRAAYLDRLFSRIGKKVKLQHPTSTDVETLAGVFNITEKESIVLLCQIGAKAGALRSVVKILRLATMKAEGKTPDAVHIREALKELGV</sequence>
<dbReference type="InterPro" id="IPR009084">
    <property type="entry name" value="B_transpositn_C"/>
</dbReference>
<dbReference type="InterPro" id="IPR049945">
    <property type="entry name" value="AAA_22"/>
</dbReference>
<dbReference type="AlphaFoldDB" id="A0A2M7G6Q4"/>
<dbReference type="SMART" id="SM00382">
    <property type="entry name" value="AAA"/>
    <property type="match status" value="1"/>
</dbReference>
<dbReference type="Pfam" id="PF09077">
    <property type="entry name" value="Phage-MuB_C"/>
    <property type="match status" value="1"/>
</dbReference>
<evidence type="ECO:0000259" key="1">
    <source>
        <dbReference type="PROSITE" id="PS50943"/>
    </source>
</evidence>
<dbReference type="Gene3D" id="1.10.260.40">
    <property type="entry name" value="lambda repressor-like DNA-binding domains"/>
    <property type="match status" value="1"/>
</dbReference>
<dbReference type="EMBL" id="PFFQ01000024">
    <property type="protein sequence ID" value="PIW17339.1"/>
    <property type="molecule type" value="Genomic_DNA"/>
</dbReference>
<protein>
    <submittedName>
        <fullName evidence="2">DNA transposition protein</fullName>
    </submittedName>
</protein>
<evidence type="ECO:0000313" key="3">
    <source>
        <dbReference type="Proteomes" id="UP000231019"/>
    </source>
</evidence>
<dbReference type="GO" id="GO:0016887">
    <property type="term" value="F:ATP hydrolysis activity"/>
    <property type="evidence" value="ECO:0007669"/>
    <property type="project" value="InterPro"/>
</dbReference>
<comment type="caution">
    <text evidence="2">The sequence shown here is derived from an EMBL/GenBank/DDBJ whole genome shotgun (WGS) entry which is preliminary data.</text>
</comment>
<proteinExistence type="predicted"/>
<name>A0A2M7G6Q4_9BACT</name>
<gene>
    <name evidence="2" type="ORF">COW36_09185</name>
</gene>
<dbReference type="PANTHER" id="PTHR35894">
    <property type="entry name" value="GENERAL SECRETION PATHWAY PROTEIN A-RELATED"/>
    <property type="match status" value="1"/>
</dbReference>
<dbReference type="Proteomes" id="UP000231019">
    <property type="component" value="Unassembled WGS sequence"/>
</dbReference>
<dbReference type="SUPFAM" id="SSF52540">
    <property type="entry name" value="P-loop containing nucleoside triphosphate hydrolases"/>
    <property type="match status" value="1"/>
</dbReference>
<dbReference type="InterPro" id="IPR036733">
    <property type="entry name" value="B_transposit_C_sf"/>
</dbReference>
<dbReference type="InterPro" id="IPR010982">
    <property type="entry name" value="Lambda_DNA-bd_dom_sf"/>
</dbReference>
<accession>A0A2M7G6Q4</accession>
<dbReference type="GO" id="GO:0003677">
    <property type="term" value="F:DNA binding"/>
    <property type="evidence" value="ECO:0007669"/>
    <property type="project" value="InterPro"/>
</dbReference>
<reference evidence="2 3" key="1">
    <citation type="submission" date="2017-09" db="EMBL/GenBank/DDBJ databases">
        <title>Depth-based differentiation of microbial function through sediment-hosted aquifers and enrichment of novel symbionts in the deep terrestrial subsurface.</title>
        <authorList>
            <person name="Probst A.J."/>
            <person name="Ladd B."/>
            <person name="Jarett J.K."/>
            <person name="Geller-Mcgrath D.E."/>
            <person name="Sieber C.M."/>
            <person name="Emerson J.B."/>
            <person name="Anantharaman K."/>
            <person name="Thomas B.C."/>
            <person name="Malmstrom R."/>
            <person name="Stieglmeier M."/>
            <person name="Klingl A."/>
            <person name="Woyke T."/>
            <person name="Ryan C.M."/>
            <person name="Banfield J.F."/>
        </authorList>
    </citation>
    <scope>NUCLEOTIDE SEQUENCE [LARGE SCALE GENOMIC DNA]</scope>
    <source>
        <strain evidence="2">CG17_big_fil_post_rev_8_21_14_2_50_48_46</strain>
    </source>
</reference>
<dbReference type="PROSITE" id="PS50943">
    <property type="entry name" value="HTH_CROC1"/>
    <property type="match status" value="1"/>
</dbReference>
<evidence type="ECO:0000313" key="2">
    <source>
        <dbReference type="EMBL" id="PIW17339.1"/>
    </source>
</evidence>
<dbReference type="Pfam" id="PF01381">
    <property type="entry name" value="HTH_3"/>
    <property type="match status" value="1"/>
</dbReference>
<organism evidence="2 3">
    <name type="scientific">bacterium (Candidatus Blackallbacteria) CG17_big_fil_post_rev_8_21_14_2_50_48_46</name>
    <dbReference type="NCBI Taxonomy" id="2014261"/>
    <lineage>
        <taxon>Bacteria</taxon>
        <taxon>Candidatus Blackallbacteria</taxon>
    </lineage>
</organism>
<dbReference type="CDD" id="cd00093">
    <property type="entry name" value="HTH_XRE"/>
    <property type="match status" value="1"/>
</dbReference>
<dbReference type="Gene3D" id="1.10.1180.10">
    <property type="entry name" value="B transposition protein, C-terminal domain"/>
    <property type="match status" value="1"/>
</dbReference>
<dbReference type="GO" id="GO:0006313">
    <property type="term" value="P:DNA transposition"/>
    <property type="evidence" value="ECO:0007669"/>
    <property type="project" value="InterPro"/>
</dbReference>
<feature type="domain" description="HTH cro/C1-type" evidence="1">
    <location>
        <begin position="21"/>
        <end position="65"/>
    </location>
</feature>
<dbReference type="PANTHER" id="PTHR35894:SF5">
    <property type="entry name" value="MU-LIKE PROPHAGE FLUMU DNA TRANSPOSITION PROTEIN B"/>
    <property type="match status" value="1"/>
</dbReference>
<dbReference type="Pfam" id="PF13401">
    <property type="entry name" value="AAA_22"/>
    <property type="match status" value="1"/>
</dbReference>
<dbReference type="InterPro" id="IPR001387">
    <property type="entry name" value="Cro/C1-type_HTH"/>
</dbReference>
<dbReference type="Gene3D" id="3.40.50.300">
    <property type="entry name" value="P-loop containing nucleotide triphosphate hydrolases"/>
    <property type="match status" value="1"/>
</dbReference>
<dbReference type="InterPro" id="IPR003593">
    <property type="entry name" value="AAA+_ATPase"/>
</dbReference>
<dbReference type="SUPFAM" id="SSF47413">
    <property type="entry name" value="lambda repressor-like DNA-binding domains"/>
    <property type="match status" value="1"/>
</dbReference>
<dbReference type="InterPro" id="IPR052026">
    <property type="entry name" value="ExeA_AAA_ATPase_DNA-bind"/>
</dbReference>
<dbReference type="InterPro" id="IPR027417">
    <property type="entry name" value="P-loop_NTPase"/>
</dbReference>